<dbReference type="Gene3D" id="3.40.1090.10">
    <property type="entry name" value="Cytosolic phospholipase A2 catalytic domain"/>
    <property type="match status" value="1"/>
</dbReference>
<dbReference type="SUPFAM" id="SSF52151">
    <property type="entry name" value="FabD/lysophospholipase-like"/>
    <property type="match status" value="1"/>
</dbReference>
<gene>
    <name evidence="1" type="ORF">BRAN1462_LOCUS56446</name>
</gene>
<dbReference type="AlphaFoldDB" id="A0A7S2QCH3"/>
<dbReference type="EMBL" id="HBGW01089016">
    <property type="protein sequence ID" value="CAD9638624.1"/>
    <property type="molecule type" value="Transcribed_RNA"/>
</dbReference>
<protein>
    <recommendedName>
        <fullName evidence="2">PLA2c domain-containing protein</fullName>
    </recommendedName>
</protein>
<reference evidence="1" key="1">
    <citation type="submission" date="2021-01" db="EMBL/GenBank/DDBJ databases">
        <authorList>
            <person name="Corre E."/>
            <person name="Pelletier E."/>
            <person name="Niang G."/>
            <person name="Scheremetjew M."/>
            <person name="Finn R."/>
            <person name="Kale V."/>
            <person name="Holt S."/>
            <person name="Cochrane G."/>
            <person name="Meng A."/>
            <person name="Brown T."/>
            <person name="Cohen L."/>
        </authorList>
    </citation>
    <scope>NUCLEOTIDE SEQUENCE</scope>
    <source>
        <strain evidence="1">RCC3387</strain>
    </source>
</reference>
<accession>A0A7S2QCH3</accession>
<organism evidence="1">
    <name type="scientific">Zooxanthella nutricula</name>
    <dbReference type="NCBI Taxonomy" id="1333877"/>
    <lineage>
        <taxon>Eukaryota</taxon>
        <taxon>Sar</taxon>
        <taxon>Alveolata</taxon>
        <taxon>Dinophyceae</taxon>
        <taxon>Peridiniales</taxon>
        <taxon>Peridiniales incertae sedis</taxon>
        <taxon>Zooxanthella</taxon>
    </lineage>
</organism>
<name>A0A7S2QCH3_9DINO</name>
<dbReference type="InterPro" id="IPR016035">
    <property type="entry name" value="Acyl_Trfase/lysoPLipase"/>
</dbReference>
<proteinExistence type="predicted"/>
<evidence type="ECO:0000313" key="1">
    <source>
        <dbReference type="EMBL" id="CAD9638624.1"/>
    </source>
</evidence>
<evidence type="ECO:0008006" key="2">
    <source>
        <dbReference type="Google" id="ProtNLM"/>
    </source>
</evidence>
<sequence length="555" mass="58982">MPPASGPNGGFAFELKEFEDLQSRAGVGLALGGGGIRSASQMNGVFQVLLQHDVLKKVRYVSSCSGASWFLAPFAFLPEAFGIETFLSGPPLGAKALTLPVLRDLKEGSWLKAAGNAKGDGELLCAACADDCCLETCQITACCPSCPRLTLRAWNQVMAADYLEPFKLGSQRSVMALPVGTGSHSRAAEAMAGSSVTVNPLRRGGPYPIITAARPDPSAPTDSWLPVEFAPLACGTPVLDEKARGGPVGGGVIESFGYNSLGPGGSKTGRTEVQDGDEVSVIPDFFVPLALAAGTSGAGYTLILKNKTVAVELAGGPTVQLWSPADTTSDNNKLSALCDSGPNDTTAILALLRRGVRKIIAPFSSRNALTDDITSLTGNSWMPALFGRNIVAPTSEASIDLMNRNCKVFASSELDSMFDGLRSKQREGGPPVFQQTLDVFKNKWCGVLGGWQVTIVWVYPDLTDTFRDNLPPDTKQKLTEPPKVGPITECVYNLFPIAKTKNIAFSEKEIDSTFPYDATNWGYYSPELCHLLAEAMANNLQEGMGAAQIEAFFDD</sequence>